<protein>
    <submittedName>
        <fullName evidence="1">Uncharacterized protein</fullName>
    </submittedName>
</protein>
<dbReference type="EMBL" id="CAJOBJ010098652">
    <property type="protein sequence ID" value="CAF4576425.1"/>
    <property type="molecule type" value="Genomic_DNA"/>
</dbReference>
<accession>A0A8S2YTL4</accession>
<reference evidence="1" key="1">
    <citation type="submission" date="2021-02" db="EMBL/GenBank/DDBJ databases">
        <authorList>
            <person name="Nowell W R."/>
        </authorList>
    </citation>
    <scope>NUCLEOTIDE SEQUENCE</scope>
</reference>
<proteinExistence type="predicted"/>
<comment type="caution">
    <text evidence="1">The sequence shown here is derived from an EMBL/GenBank/DDBJ whole genome shotgun (WGS) entry which is preliminary data.</text>
</comment>
<dbReference type="AlphaFoldDB" id="A0A8S2YTL4"/>
<evidence type="ECO:0000313" key="3">
    <source>
        <dbReference type="Proteomes" id="UP000681720"/>
    </source>
</evidence>
<evidence type="ECO:0000313" key="2">
    <source>
        <dbReference type="EMBL" id="CAF4828499.1"/>
    </source>
</evidence>
<dbReference type="EMBL" id="CAJOBJ010156342">
    <property type="protein sequence ID" value="CAF4828499.1"/>
    <property type="molecule type" value="Genomic_DNA"/>
</dbReference>
<organism evidence="1 3">
    <name type="scientific">Rotaria magnacalcarata</name>
    <dbReference type="NCBI Taxonomy" id="392030"/>
    <lineage>
        <taxon>Eukaryota</taxon>
        <taxon>Metazoa</taxon>
        <taxon>Spiralia</taxon>
        <taxon>Gnathifera</taxon>
        <taxon>Rotifera</taxon>
        <taxon>Eurotatoria</taxon>
        <taxon>Bdelloidea</taxon>
        <taxon>Philodinida</taxon>
        <taxon>Philodinidae</taxon>
        <taxon>Rotaria</taxon>
    </lineage>
</organism>
<sequence length="60" mass="6967">MTEAIYLSWDIFQKLFLIKAPTIEVCTRQLTGGQPRINDLKFLVLRVPYLSMHCVAKQID</sequence>
<gene>
    <name evidence="1" type="ORF">GIL414_LOCUS37905</name>
    <name evidence="2" type="ORF">GIL414_LOCUS48346</name>
</gene>
<evidence type="ECO:0000313" key="1">
    <source>
        <dbReference type="EMBL" id="CAF4576425.1"/>
    </source>
</evidence>
<dbReference type="Proteomes" id="UP000681720">
    <property type="component" value="Unassembled WGS sequence"/>
</dbReference>
<name>A0A8S2YTL4_9BILA</name>
<feature type="non-terminal residue" evidence="1">
    <location>
        <position position="1"/>
    </location>
</feature>